<dbReference type="Proteomes" id="UP000663882">
    <property type="component" value="Unassembled WGS sequence"/>
</dbReference>
<evidence type="ECO:0000256" key="1">
    <source>
        <dbReference type="SAM" id="MobiDB-lite"/>
    </source>
</evidence>
<dbReference type="EMBL" id="CAJNOO010006710">
    <property type="protein sequence ID" value="CAF1453303.1"/>
    <property type="molecule type" value="Genomic_DNA"/>
</dbReference>
<comment type="caution">
    <text evidence="3">The sequence shown here is derived from an EMBL/GenBank/DDBJ whole genome shotgun (WGS) entry which is preliminary data.</text>
</comment>
<feature type="compositionally biased region" description="Polar residues" evidence="1">
    <location>
        <begin position="48"/>
        <end position="59"/>
    </location>
</feature>
<dbReference type="EMBL" id="CAJNOU010007720">
    <property type="protein sequence ID" value="CAF1529061.1"/>
    <property type="molecule type" value="Genomic_DNA"/>
</dbReference>
<proteinExistence type="predicted"/>
<protein>
    <submittedName>
        <fullName evidence="3">Uncharacterized protein</fullName>
    </submittedName>
</protein>
<gene>
    <name evidence="2" type="ORF">RFH988_LOCUS36849</name>
    <name evidence="3" type="ORF">SEV965_LOCUS37422</name>
</gene>
<evidence type="ECO:0000313" key="2">
    <source>
        <dbReference type="EMBL" id="CAF1453303.1"/>
    </source>
</evidence>
<dbReference type="AlphaFoldDB" id="A0A815VJD1"/>
<feature type="non-terminal residue" evidence="3">
    <location>
        <position position="1"/>
    </location>
</feature>
<evidence type="ECO:0000313" key="4">
    <source>
        <dbReference type="Proteomes" id="UP000663889"/>
    </source>
</evidence>
<sequence>LLFVIQYFQKKYSLMATPYNVQNKTLKRHGSVCKTQYGNFDAIDTITSDRFSNNDNSTGKRQKHGSANDDDNVLVPEHVKQSQPTHILRKPINEQVLSQKMSQLSTHTVNETSAMMKSI</sequence>
<accession>A0A815VJD1</accession>
<evidence type="ECO:0000313" key="3">
    <source>
        <dbReference type="EMBL" id="CAF1529061.1"/>
    </source>
</evidence>
<reference evidence="3" key="1">
    <citation type="submission" date="2021-02" db="EMBL/GenBank/DDBJ databases">
        <authorList>
            <person name="Nowell W R."/>
        </authorList>
    </citation>
    <scope>NUCLEOTIDE SEQUENCE</scope>
</reference>
<dbReference type="Proteomes" id="UP000663889">
    <property type="component" value="Unassembled WGS sequence"/>
</dbReference>
<feature type="region of interest" description="Disordered" evidence="1">
    <location>
        <begin position="48"/>
        <end position="72"/>
    </location>
</feature>
<name>A0A815VJD1_9BILA</name>
<organism evidence="3 4">
    <name type="scientific">Rotaria sordida</name>
    <dbReference type="NCBI Taxonomy" id="392033"/>
    <lineage>
        <taxon>Eukaryota</taxon>
        <taxon>Metazoa</taxon>
        <taxon>Spiralia</taxon>
        <taxon>Gnathifera</taxon>
        <taxon>Rotifera</taxon>
        <taxon>Eurotatoria</taxon>
        <taxon>Bdelloidea</taxon>
        <taxon>Philodinida</taxon>
        <taxon>Philodinidae</taxon>
        <taxon>Rotaria</taxon>
    </lineage>
</organism>